<dbReference type="GO" id="GO:1904975">
    <property type="term" value="P:response to bleomycin"/>
    <property type="evidence" value="ECO:0007669"/>
    <property type="project" value="Ensembl"/>
</dbReference>
<evidence type="ECO:0000256" key="1">
    <source>
        <dbReference type="ARBA" id="ARBA00004323"/>
    </source>
</evidence>
<evidence type="ECO:0000256" key="5">
    <source>
        <dbReference type="ARBA" id="ARBA00022968"/>
    </source>
</evidence>
<dbReference type="GO" id="GO:0006338">
    <property type="term" value="P:chromatin remodeling"/>
    <property type="evidence" value="ECO:0007669"/>
    <property type="project" value="Ensembl"/>
</dbReference>
<evidence type="ECO:0000256" key="7">
    <source>
        <dbReference type="ARBA" id="ARBA00023034"/>
    </source>
</evidence>
<keyword evidence="3" id="KW-0963">Cytoplasm</keyword>
<evidence type="ECO:0000313" key="10">
    <source>
        <dbReference type="Proteomes" id="UP000694392"/>
    </source>
</evidence>
<keyword evidence="6" id="KW-1133">Transmembrane helix</keyword>
<dbReference type="GO" id="GO:0042060">
    <property type="term" value="P:wound healing"/>
    <property type="evidence" value="ECO:0007669"/>
    <property type="project" value="Ensembl"/>
</dbReference>
<dbReference type="GO" id="GO:0005730">
    <property type="term" value="C:nucleolus"/>
    <property type="evidence" value="ECO:0007669"/>
    <property type="project" value="TreeGrafter"/>
</dbReference>
<dbReference type="GO" id="GO:0050673">
    <property type="term" value="P:epithelial cell proliferation"/>
    <property type="evidence" value="ECO:0007669"/>
    <property type="project" value="Ensembl"/>
</dbReference>
<keyword evidence="5" id="KW-0735">Signal-anchor</keyword>
<reference evidence="9" key="1">
    <citation type="submission" date="2025-05" db="UniProtKB">
        <authorList>
            <consortium name="Ensembl"/>
        </authorList>
    </citation>
    <scope>IDENTIFICATION</scope>
</reference>
<comment type="subcellular location">
    <subcellularLocation>
        <location evidence="2">Cytoplasm</location>
    </subcellularLocation>
    <subcellularLocation>
        <location evidence="1">Golgi apparatus membrane</location>
        <topology evidence="1">Single-pass type II membrane protein</topology>
    </subcellularLocation>
</comment>
<name>A0A8D0GTI3_SPHPU</name>
<dbReference type="Proteomes" id="UP000694392">
    <property type="component" value="Unplaced"/>
</dbReference>
<evidence type="ECO:0000256" key="6">
    <source>
        <dbReference type="ARBA" id="ARBA00022989"/>
    </source>
</evidence>
<dbReference type="GO" id="GO:0032963">
    <property type="term" value="P:collagen metabolic process"/>
    <property type="evidence" value="ECO:0007669"/>
    <property type="project" value="Ensembl"/>
</dbReference>
<evidence type="ECO:0000256" key="2">
    <source>
        <dbReference type="ARBA" id="ARBA00004496"/>
    </source>
</evidence>
<dbReference type="OMA" id="FMAKGTE"/>
<dbReference type="PANTHER" id="PTHR35259">
    <property type="entry name" value="BOMBESIN RECEPTOR-ACTIVATED PROTEIN C6ORF89"/>
    <property type="match status" value="1"/>
</dbReference>
<dbReference type="PANTHER" id="PTHR35259:SF1">
    <property type="entry name" value="BOMBESIN RECEPTOR-ACTIVATED PROTEIN C6ORF89"/>
    <property type="match status" value="1"/>
</dbReference>
<evidence type="ECO:0000256" key="3">
    <source>
        <dbReference type="ARBA" id="ARBA00022490"/>
    </source>
</evidence>
<dbReference type="AlphaFoldDB" id="A0A8D0GTI3"/>
<dbReference type="GO" id="GO:0045787">
    <property type="term" value="P:positive regulation of cell cycle"/>
    <property type="evidence" value="ECO:0007669"/>
    <property type="project" value="Ensembl"/>
</dbReference>
<dbReference type="Ensembl" id="ENSSPUT00000014562.1">
    <property type="protein sequence ID" value="ENSSPUP00000013657.1"/>
    <property type="gene ID" value="ENSSPUG00000010515.1"/>
</dbReference>
<dbReference type="GO" id="GO:0048144">
    <property type="term" value="P:fibroblast proliferation"/>
    <property type="evidence" value="ECO:0007669"/>
    <property type="project" value="Ensembl"/>
</dbReference>
<dbReference type="GO" id="GO:0005886">
    <property type="term" value="C:plasma membrane"/>
    <property type="evidence" value="ECO:0007669"/>
    <property type="project" value="Ensembl"/>
</dbReference>
<organism evidence="9 10">
    <name type="scientific">Sphenodon punctatus</name>
    <name type="common">Tuatara</name>
    <name type="synonym">Hatteria punctata</name>
    <dbReference type="NCBI Taxonomy" id="8508"/>
    <lineage>
        <taxon>Eukaryota</taxon>
        <taxon>Metazoa</taxon>
        <taxon>Chordata</taxon>
        <taxon>Craniata</taxon>
        <taxon>Vertebrata</taxon>
        <taxon>Euteleostomi</taxon>
        <taxon>Lepidosauria</taxon>
        <taxon>Sphenodontia</taxon>
        <taxon>Sphenodontidae</taxon>
        <taxon>Sphenodon</taxon>
    </lineage>
</organism>
<dbReference type="Ensembl" id="ENSSPUT00000014556.1">
    <property type="protein sequence ID" value="ENSSPUP00000013651.1"/>
    <property type="gene ID" value="ENSSPUG00000010515.1"/>
</dbReference>
<accession>A0A8D0GTI3</accession>
<evidence type="ECO:0000256" key="8">
    <source>
        <dbReference type="ARBA" id="ARBA00023136"/>
    </source>
</evidence>
<dbReference type="GeneTree" id="ENSGT00390000014270"/>
<keyword evidence="10" id="KW-1185">Reference proteome</keyword>
<sequence>MELSASGLSIYAKLSETIDLVRQTGYQCGMSEKAIEKLIKQLLEKNEPQRGPPQYPLLMTLYKVLISLGLVLLTVYFVIQPYSPSPPDTMLSRAHAWGSLVTHIRLLPLPIAKKYMMEMCHDRCGLGCRQNSSVTPNCACCSVVKSHQVVTDPGQLLEKLQLPQPLLIKTGQHLSYDQLKHFQSLYPELTDFMVEEDSAELWSCIPRHRFPFAFLWDKPPNKTRLLQELFPAFSSLPFPKTVSLESCFLIHHPAQGNETYTLHSVVAVGSGQLTLNIVPSAACKEHCKPLVVELEPGDIGYAHGDYWIMSFNSRGAEPVVVCDGSAS</sequence>
<keyword evidence="7" id="KW-0333">Golgi apparatus</keyword>
<proteinExistence type="predicted"/>
<dbReference type="InterPro" id="IPR038757">
    <property type="entry name" value="BRAP"/>
</dbReference>
<dbReference type="GO" id="GO:0006914">
    <property type="term" value="P:autophagy"/>
    <property type="evidence" value="ECO:0007669"/>
    <property type="project" value="Ensembl"/>
</dbReference>
<gene>
    <name evidence="9" type="primary">C6orf89</name>
</gene>
<protein>
    <submittedName>
        <fullName evidence="9">Chromosome 6 open reading frame 89</fullName>
    </submittedName>
</protein>
<keyword evidence="8" id="KW-0472">Membrane</keyword>
<evidence type="ECO:0000256" key="4">
    <source>
        <dbReference type="ARBA" id="ARBA00022692"/>
    </source>
</evidence>
<evidence type="ECO:0000313" key="9">
    <source>
        <dbReference type="Ensembl" id="ENSSPUP00000013657.1"/>
    </source>
</evidence>
<dbReference type="GO" id="GO:0030496">
    <property type="term" value="C:midbody"/>
    <property type="evidence" value="ECO:0007669"/>
    <property type="project" value="Ensembl"/>
</dbReference>
<dbReference type="GO" id="GO:0000139">
    <property type="term" value="C:Golgi membrane"/>
    <property type="evidence" value="ECO:0007669"/>
    <property type="project" value="UniProtKB-SubCell"/>
</dbReference>
<dbReference type="GO" id="GO:0097709">
    <property type="term" value="P:connective tissue replacement"/>
    <property type="evidence" value="ECO:0007669"/>
    <property type="project" value="Ensembl"/>
</dbReference>
<keyword evidence="4" id="KW-0812">Transmembrane</keyword>